<dbReference type="Proteomes" id="UP000001037">
    <property type="component" value="Chromosome"/>
</dbReference>
<dbReference type="InterPro" id="IPR003593">
    <property type="entry name" value="AAA+_ATPase"/>
</dbReference>
<feature type="domain" description="ABC transporter" evidence="3">
    <location>
        <begin position="4"/>
        <end position="243"/>
    </location>
</feature>
<dbReference type="FunCoup" id="G0EH75">
    <property type="interactions" value="1"/>
</dbReference>
<dbReference type="GO" id="GO:0005524">
    <property type="term" value="F:ATP binding"/>
    <property type="evidence" value="ECO:0007669"/>
    <property type="project" value="UniProtKB-KW"/>
</dbReference>
<evidence type="ECO:0000259" key="3">
    <source>
        <dbReference type="PROSITE" id="PS50893"/>
    </source>
</evidence>
<keyword evidence="5" id="KW-1185">Reference proteome</keyword>
<dbReference type="GeneID" id="11138627"/>
<proteinExistence type="predicted"/>
<organism evidence="4 5">
    <name type="scientific">Pyrolobus fumarii (strain DSM 11204 / 1A)</name>
    <dbReference type="NCBI Taxonomy" id="694429"/>
    <lineage>
        <taxon>Archaea</taxon>
        <taxon>Thermoproteota</taxon>
        <taxon>Thermoprotei</taxon>
        <taxon>Desulfurococcales</taxon>
        <taxon>Pyrodictiaceae</taxon>
        <taxon>Pyrolobus</taxon>
    </lineage>
</organism>
<dbReference type="EMBL" id="CP002838">
    <property type="protein sequence ID" value="AEM39299.1"/>
    <property type="molecule type" value="Genomic_DNA"/>
</dbReference>
<dbReference type="InterPro" id="IPR017871">
    <property type="entry name" value="ABC_transporter-like_CS"/>
</dbReference>
<dbReference type="SMART" id="SM00382">
    <property type="entry name" value="AAA"/>
    <property type="match status" value="1"/>
</dbReference>
<dbReference type="HOGENOM" id="CLU_000604_48_1_2"/>
<dbReference type="NCBIfam" id="TIGR01978">
    <property type="entry name" value="sufC"/>
    <property type="match status" value="1"/>
</dbReference>
<dbReference type="PROSITE" id="PS50893">
    <property type="entry name" value="ABC_TRANSPORTER_2"/>
    <property type="match status" value="1"/>
</dbReference>
<dbReference type="PANTHER" id="PTHR43204">
    <property type="entry name" value="ABC TRANSPORTER I FAMILY MEMBER 6, CHLOROPLASTIC"/>
    <property type="match status" value="1"/>
</dbReference>
<dbReference type="SUPFAM" id="SSF52540">
    <property type="entry name" value="P-loop containing nucleoside triphosphate hydrolases"/>
    <property type="match status" value="1"/>
</dbReference>
<dbReference type="Gene3D" id="3.40.50.300">
    <property type="entry name" value="P-loop containing nucleotide triphosphate hydrolases"/>
    <property type="match status" value="1"/>
</dbReference>
<dbReference type="InterPro" id="IPR010230">
    <property type="entry name" value="FeS-cluster_ATPase_SufC"/>
</dbReference>
<dbReference type="InterPro" id="IPR027417">
    <property type="entry name" value="P-loop_NTPase"/>
</dbReference>
<dbReference type="STRING" id="694429.Pyrfu_1441"/>
<dbReference type="PANTHER" id="PTHR43204:SF1">
    <property type="entry name" value="ABC TRANSPORTER I FAMILY MEMBER 6, CHLOROPLASTIC"/>
    <property type="match status" value="1"/>
</dbReference>
<dbReference type="GO" id="GO:0016887">
    <property type="term" value="F:ATP hydrolysis activity"/>
    <property type="evidence" value="ECO:0007669"/>
    <property type="project" value="InterPro"/>
</dbReference>
<accession>G0EH75</accession>
<dbReference type="KEGG" id="pfm:Pyrfu_1441"/>
<evidence type="ECO:0000313" key="5">
    <source>
        <dbReference type="Proteomes" id="UP000001037"/>
    </source>
</evidence>
<evidence type="ECO:0000313" key="4">
    <source>
        <dbReference type="EMBL" id="AEM39299.1"/>
    </source>
</evidence>
<dbReference type="Pfam" id="PF00005">
    <property type="entry name" value="ABC_tran"/>
    <property type="match status" value="1"/>
</dbReference>
<dbReference type="OrthoDB" id="18492at2157"/>
<dbReference type="PROSITE" id="PS00211">
    <property type="entry name" value="ABC_TRANSPORTER_1"/>
    <property type="match status" value="1"/>
</dbReference>
<evidence type="ECO:0000256" key="1">
    <source>
        <dbReference type="ARBA" id="ARBA00022741"/>
    </source>
</evidence>
<dbReference type="InterPro" id="IPR003439">
    <property type="entry name" value="ABC_transporter-like_ATP-bd"/>
</dbReference>
<dbReference type="InParanoid" id="G0EH75"/>
<dbReference type="RefSeq" id="WP_014026976.1">
    <property type="nucleotide sequence ID" value="NC_015931.1"/>
</dbReference>
<reference evidence="4 5" key="1">
    <citation type="journal article" date="2011" name="Stand. Genomic Sci.">
        <title>Complete genome sequence of the hyperthermophilic chemolithoautotroph Pyrolobus fumarii type strain (1A).</title>
        <authorList>
            <person name="Anderson I."/>
            <person name="Goker M."/>
            <person name="Nolan M."/>
            <person name="Lucas S."/>
            <person name="Hammon N."/>
            <person name="Deshpande S."/>
            <person name="Cheng J.F."/>
            <person name="Tapia R."/>
            <person name="Han C."/>
            <person name="Goodwin L."/>
            <person name="Pitluck S."/>
            <person name="Huntemann M."/>
            <person name="Liolios K."/>
            <person name="Ivanova N."/>
            <person name="Pagani I."/>
            <person name="Mavromatis K."/>
            <person name="Ovchinikova G."/>
            <person name="Pati A."/>
            <person name="Chen A."/>
            <person name="Palaniappan K."/>
            <person name="Land M."/>
            <person name="Hauser L."/>
            <person name="Brambilla E.M."/>
            <person name="Huber H."/>
            <person name="Yasawong M."/>
            <person name="Rohde M."/>
            <person name="Spring S."/>
            <person name="Abt B."/>
            <person name="Sikorski J."/>
            <person name="Wirth R."/>
            <person name="Detter J.C."/>
            <person name="Woyke T."/>
            <person name="Bristow J."/>
            <person name="Eisen J.A."/>
            <person name="Markowitz V."/>
            <person name="Hugenholtz P."/>
            <person name="Kyrpides N.C."/>
            <person name="Klenk H.P."/>
            <person name="Lapidus A."/>
        </authorList>
    </citation>
    <scope>NUCLEOTIDE SEQUENCE [LARGE SCALE GENOMIC DNA]</scope>
    <source>
        <strain evidence="5">DSM 11204 / 1A</strain>
    </source>
</reference>
<name>G0EH75_PYRF1</name>
<sequence>MTWLRIEGLEVEVNQLKILHGVTLSIDAGKVVYLMGPNGAGKSTLIYTSIGWEGYKVTRGKILLDDTDVTSWPPERRAKAGLAAALQSPPQLEGVRVGLLLTKLVERYWRVSSIEAIKLMNKFLSLVGLPGRVLEREFHVGFSGGERKKLEMVKVLAMKPRVALLDEPDSGVDVDSLKGIGEAIKMMRDELGTAVLVVTHMARLSKIVPPDQTYVMLGGRIVASGGPELVREIEEKGYSAFKR</sequence>
<keyword evidence="1" id="KW-0547">Nucleotide-binding</keyword>
<protein>
    <submittedName>
        <fullName evidence="4">ABC transporter-related protein</fullName>
    </submittedName>
</protein>
<dbReference type="eggNOG" id="arCOG04236">
    <property type="taxonomic scope" value="Archaea"/>
</dbReference>
<dbReference type="AlphaFoldDB" id="G0EH75"/>
<gene>
    <name evidence="4" type="ordered locus">Pyrfu_1441</name>
</gene>
<keyword evidence="2" id="KW-0067">ATP-binding</keyword>
<evidence type="ECO:0000256" key="2">
    <source>
        <dbReference type="ARBA" id="ARBA00022840"/>
    </source>
</evidence>